<gene>
    <name evidence="2" type="ORF">NDU88_003098</name>
</gene>
<sequence length="148" mass="15632">MASARQHPLARGERRAPFTGSRSEAGLLASAGEGTSDALCLCSHPAGRPALLRLCEPTRALMYSAGAFHATVAAIQGGHRVPGGRRAARGAQCLFTAISDTTFGEVTKAHCQAEETCTECRCSFFRGRETYLGRERHSSTLPGLAALV</sequence>
<organism evidence="2 3">
    <name type="scientific">Pleurodeles waltl</name>
    <name type="common">Iberian ribbed newt</name>
    <dbReference type="NCBI Taxonomy" id="8319"/>
    <lineage>
        <taxon>Eukaryota</taxon>
        <taxon>Metazoa</taxon>
        <taxon>Chordata</taxon>
        <taxon>Craniata</taxon>
        <taxon>Vertebrata</taxon>
        <taxon>Euteleostomi</taxon>
        <taxon>Amphibia</taxon>
        <taxon>Batrachia</taxon>
        <taxon>Caudata</taxon>
        <taxon>Salamandroidea</taxon>
        <taxon>Salamandridae</taxon>
        <taxon>Pleurodelinae</taxon>
        <taxon>Pleurodeles</taxon>
    </lineage>
</organism>
<evidence type="ECO:0000313" key="3">
    <source>
        <dbReference type="Proteomes" id="UP001066276"/>
    </source>
</evidence>
<protein>
    <submittedName>
        <fullName evidence="2">Uncharacterized protein</fullName>
    </submittedName>
</protein>
<reference evidence="2" key="1">
    <citation type="journal article" date="2022" name="bioRxiv">
        <title>Sequencing and chromosome-scale assembly of the giantPleurodeles waltlgenome.</title>
        <authorList>
            <person name="Brown T."/>
            <person name="Elewa A."/>
            <person name="Iarovenko S."/>
            <person name="Subramanian E."/>
            <person name="Araus A.J."/>
            <person name="Petzold A."/>
            <person name="Susuki M."/>
            <person name="Suzuki K.-i.T."/>
            <person name="Hayashi T."/>
            <person name="Toyoda A."/>
            <person name="Oliveira C."/>
            <person name="Osipova E."/>
            <person name="Leigh N.D."/>
            <person name="Simon A."/>
            <person name="Yun M.H."/>
        </authorList>
    </citation>
    <scope>NUCLEOTIDE SEQUENCE</scope>
    <source>
        <strain evidence="2">20211129_DDA</strain>
        <tissue evidence="2">Liver</tissue>
    </source>
</reference>
<evidence type="ECO:0000256" key="1">
    <source>
        <dbReference type="SAM" id="MobiDB-lite"/>
    </source>
</evidence>
<dbReference type="EMBL" id="JANPWB010000001">
    <property type="protein sequence ID" value="KAJ1215490.1"/>
    <property type="molecule type" value="Genomic_DNA"/>
</dbReference>
<accession>A0AAV7WTQ4</accession>
<comment type="caution">
    <text evidence="2">The sequence shown here is derived from an EMBL/GenBank/DDBJ whole genome shotgun (WGS) entry which is preliminary data.</text>
</comment>
<proteinExistence type="predicted"/>
<feature type="region of interest" description="Disordered" evidence="1">
    <location>
        <begin position="1"/>
        <end position="21"/>
    </location>
</feature>
<name>A0AAV7WTQ4_PLEWA</name>
<keyword evidence="3" id="KW-1185">Reference proteome</keyword>
<dbReference type="Proteomes" id="UP001066276">
    <property type="component" value="Chromosome 1_1"/>
</dbReference>
<evidence type="ECO:0000313" key="2">
    <source>
        <dbReference type="EMBL" id="KAJ1215490.1"/>
    </source>
</evidence>
<dbReference type="AlphaFoldDB" id="A0AAV7WTQ4"/>